<sequence>MSSRKKKVKKRGESVILRTKKNEPNFIMDWINTQSNISESLRQLIEKDVAENGLRDVNEELLNKAAVGVMGHHQLHRTDVKANNKMNTPVVEETPLAIPDKDTENKQTGTKHTIESIGTNRESPPSSHPIIGRRMTVSKQLSKVDKNKVIEQTHQDTPYELSEKNSRQPSSEDKIMIEDVKGAAIQEENAEVRNPDKKEESGKKKVNRGRIDINQWS</sequence>
<organism evidence="2 3">
    <name type="scientific">Alkalihalophilus pseudofirmus (strain ATCC BAA-2126 / JCM 17055 / OF4)</name>
    <name type="common">Bacillus pseudofirmus</name>
    <dbReference type="NCBI Taxonomy" id="398511"/>
    <lineage>
        <taxon>Bacteria</taxon>
        <taxon>Bacillati</taxon>
        <taxon>Bacillota</taxon>
        <taxon>Bacilli</taxon>
        <taxon>Bacillales</taxon>
        <taxon>Bacillaceae</taxon>
        <taxon>Alkalihalophilus</taxon>
    </lineage>
</organism>
<evidence type="ECO:0000313" key="3">
    <source>
        <dbReference type="Proteomes" id="UP000001544"/>
    </source>
</evidence>
<dbReference type="HOGENOM" id="CLU_1270205_0_0_9"/>
<feature type="compositionally biased region" description="Basic and acidic residues" evidence="1">
    <location>
        <begin position="190"/>
        <end position="203"/>
    </location>
</feature>
<geneLocation type="plasmid" evidence="2 3">
    <name>pBpOF4-02</name>
</geneLocation>
<evidence type="ECO:0000256" key="1">
    <source>
        <dbReference type="SAM" id="MobiDB-lite"/>
    </source>
</evidence>
<dbReference type="Proteomes" id="UP000001544">
    <property type="component" value="Plasmid pBpOF4-02"/>
</dbReference>
<evidence type="ECO:0000313" key="2">
    <source>
        <dbReference type="EMBL" id="ADC52372.1"/>
    </source>
</evidence>
<dbReference type="KEGG" id="bpf:BpOF4_21884"/>
<protein>
    <submittedName>
        <fullName evidence="2">Uncharacterized protein</fullName>
    </submittedName>
</protein>
<name>D3G1Z6_ALKPO</name>
<accession>D3G1Z6</accession>
<feature type="compositionally biased region" description="Basic and acidic residues" evidence="1">
    <location>
        <begin position="161"/>
        <end position="181"/>
    </location>
</feature>
<dbReference type="RefSeq" id="WP_012961274.1">
    <property type="nucleotide sequence ID" value="NC_013793.1"/>
</dbReference>
<proteinExistence type="predicted"/>
<dbReference type="EMBL" id="CP001880">
    <property type="protein sequence ID" value="ADC52372.1"/>
    <property type="molecule type" value="Genomic_DNA"/>
</dbReference>
<keyword evidence="2" id="KW-0614">Plasmid</keyword>
<reference evidence="2 3" key="1">
    <citation type="journal article" date="2011" name="Environ. Microbiol.">
        <title>Genome of alkaliphilic Bacillus pseudofirmus OF4 reveals adaptations that support the ability to grow in an external pH range from 7.5 to 11.4.</title>
        <authorList>
            <person name="Janto B."/>
            <person name="Ahmed A."/>
            <person name="Ito M."/>
            <person name="Liu J."/>
            <person name="Hicks D.B."/>
            <person name="Pagni S."/>
            <person name="Fackelmayer O.J."/>
            <person name="Smith T.A."/>
            <person name="Earl J."/>
            <person name="Elbourne L.D."/>
            <person name="Hassan K."/>
            <person name="Paulsen I.T."/>
            <person name="Kolsto A.B."/>
            <person name="Tourasse N.J."/>
            <person name="Ehrlich G.D."/>
            <person name="Boissy R."/>
            <person name="Ivey D.M."/>
            <person name="Li G."/>
            <person name="Xue Y."/>
            <person name="Ma Y."/>
            <person name="Hu F.Z."/>
            <person name="Krulwich T.A."/>
        </authorList>
    </citation>
    <scope>NUCLEOTIDE SEQUENCE [LARGE SCALE GENOMIC DNA]</scope>
    <source>
        <strain evidence="3">ATCC BAA-2126 / JCM 17055 / OF4</strain>
    </source>
</reference>
<keyword evidence="3" id="KW-1185">Reference proteome</keyword>
<dbReference type="AlphaFoldDB" id="D3G1Z6"/>
<gene>
    <name evidence="2" type="ordered locus">BpOF4_21884</name>
</gene>
<feature type="region of interest" description="Disordered" evidence="1">
    <location>
        <begin position="150"/>
        <end position="217"/>
    </location>
</feature>